<dbReference type="RefSeq" id="WP_054584850.1">
    <property type="nucleotide sequence ID" value="NZ_LGUC01000002.1"/>
</dbReference>
<protein>
    <submittedName>
        <fullName evidence="2">Uncharacterized protein</fullName>
    </submittedName>
</protein>
<accession>A0A0P7GKG0</accession>
<feature type="region of interest" description="Disordered" evidence="1">
    <location>
        <begin position="1"/>
        <end position="21"/>
    </location>
</feature>
<comment type="caution">
    <text evidence="2">The sequence shown here is derived from an EMBL/GenBank/DDBJ whole genome shotgun (WGS) entry which is preliminary data.</text>
</comment>
<dbReference type="EMBL" id="LGUC01000002">
    <property type="protein sequence ID" value="KPN29049.1"/>
    <property type="molecule type" value="Genomic_DNA"/>
</dbReference>
<gene>
    <name evidence="2" type="ORF">SY89_03283</name>
</gene>
<dbReference type="STRING" id="699431.SY89_03283"/>
<sequence>MDREQRGDWRHAPEDPDPVDDLGYEAVELDMIGTDADGENRVLVLPTDEEMLADDAFVIVDEAAVEELSAKR</sequence>
<dbReference type="AlphaFoldDB" id="A0A0P7GKG0"/>
<dbReference type="OrthoDB" id="321964at2157"/>
<dbReference type="Proteomes" id="UP000050535">
    <property type="component" value="Unassembled WGS sequence"/>
</dbReference>
<proteinExistence type="predicted"/>
<keyword evidence="3" id="KW-1185">Reference proteome</keyword>
<reference evidence="3" key="1">
    <citation type="submission" date="2013-11" db="EMBL/GenBank/DDBJ databases">
        <authorList>
            <person name="Hoang H.T."/>
            <person name="Killian M.L."/>
            <person name="Madson D.M."/>
            <person name="Arruda P.H.E."/>
            <person name="Sun D."/>
            <person name="Schwartz K.J."/>
            <person name="Yoon K."/>
        </authorList>
    </citation>
    <scope>NUCLEOTIDE SEQUENCE [LARGE SCALE GENOMIC DNA]</scope>
    <source>
        <strain evidence="3">CDK2</strain>
    </source>
</reference>
<evidence type="ECO:0000313" key="2">
    <source>
        <dbReference type="EMBL" id="KPN29049.1"/>
    </source>
</evidence>
<name>A0A0P7GKG0_9EURY</name>
<feature type="compositionally biased region" description="Basic and acidic residues" evidence="1">
    <location>
        <begin position="1"/>
        <end position="14"/>
    </location>
</feature>
<organism evidence="2 3">
    <name type="scientific">Halolamina pelagica</name>
    <dbReference type="NCBI Taxonomy" id="699431"/>
    <lineage>
        <taxon>Archaea</taxon>
        <taxon>Methanobacteriati</taxon>
        <taxon>Methanobacteriota</taxon>
        <taxon>Stenosarchaea group</taxon>
        <taxon>Halobacteria</taxon>
        <taxon>Halobacteriales</taxon>
        <taxon>Haloferacaceae</taxon>
    </lineage>
</organism>
<evidence type="ECO:0000313" key="3">
    <source>
        <dbReference type="Proteomes" id="UP000050535"/>
    </source>
</evidence>
<evidence type="ECO:0000256" key="1">
    <source>
        <dbReference type="SAM" id="MobiDB-lite"/>
    </source>
</evidence>